<keyword evidence="4" id="KW-1185">Reference proteome</keyword>
<dbReference type="SUPFAM" id="SSF46565">
    <property type="entry name" value="Chaperone J-domain"/>
    <property type="match status" value="1"/>
</dbReference>
<keyword evidence="1" id="KW-0143">Chaperone</keyword>
<dbReference type="AlphaFoldDB" id="B8LEH1"/>
<organism evidence="3 4">
    <name type="scientific">Thalassiosira pseudonana</name>
    <name type="common">Marine diatom</name>
    <name type="synonym">Cyclotella nana</name>
    <dbReference type="NCBI Taxonomy" id="35128"/>
    <lineage>
        <taxon>Eukaryota</taxon>
        <taxon>Sar</taxon>
        <taxon>Stramenopiles</taxon>
        <taxon>Ochrophyta</taxon>
        <taxon>Bacillariophyta</taxon>
        <taxon>Coscinodiscophyceae</taxon>
        <taxon>Thalassiosirophycidae</taxon>
        <taxon>Thalassiosirales</taxon>
        <taxon>Thalassiosiraceae</taxon>
        <taxon>Thalassiosira</taxon>
    </lineage>
</organism>
<feature type="domain" description="J" evidence="2">
    <location>
        <begin position="66"/>
        <end position="141"/>
    </location>
</feature>
<reference evidence="3 4" key="2">
    <citation type="journal article" date="2008" name="Nature">
        <title>The Phaeodactylum genome reveals the evolutionary history of diatom genomes.</title>
        <authorList>
            <person name="Bowler C."/>
            <person name="Allen A.E."/>
            <person name="Badger J.H."/>
            <person name="Grimwood J."/>
            <person name="Jabbari K."/>
            <person name="Kuo A."/>
            <person name="Maheswari U."/>
            <person name="Martens C."/>
            <person name="Maumus F."/>
            <person name="Otillar R.P."/>
            <person name="Rayko E."/>
            <person name="Salamov A."/>
            <person name="Vandepoele K."/>
            <person name="Beszteri B."/>
            <person name="Gruber A."/>
            <person name="Heijde M."/>
            <person name="Katinka M."/>
            <person name="Mock T."/>
            <person name="Valentin K."/>
            <person name="Verret F."/>
            <person name="Berges J.A."/>
            <person name="Brownlee C."/>
            <person name="Cadoret J.P."/>
            <person name="Chiovitti A."/>
            <person name="Choi C.J."/>
            <person name="Coesel S."/>
            <person name="De Martino A."/>
            <person name="Detter J.C."/>
            <person name="Durkin C."/>
            <person name="Falciatore A."/>
            <person name="Fournet J."/>
            <person name="Haruta M."/>
            <person name="Huysman M.J."/>
            <person name="Jenkins B.D."/>
            <person name="Jiroutova K."/>
            <person name="Jorgensen R.E."/>
            <person name="Joubert Y."/>
            <person name="Kaplan A."/>
            <person name="Kroger N."/>
            <person name="Kroth P.G."/>
            <person name="La Roche J."/>
            <person name="Lindquist E."/>
            <person name="Lommer M."/>
            <person name="Martin-Jezequel V."/>
            <person name="Lopez P.J."/>
            <person name="Lucas S."/>
            <person name="Mangogna M."/>
            <person name="McGinnis K."/>
            <person name="Medlin L.K."/>
            <person name="Montsant A."/>
            <person name="Oudot-Le Secq M.P."/>
            <person name="Napoli C."/>
            <person name="Obornik M."/>
            <person name="Parker M.S."/>
            <person name="Petit J.L."/>
            <person name="Porcel B.M."/>
            <person name="Poulsen N."/>
            <person name="Robison M."/>
            <person name="Rychlewski L."/>
            <person name="Rynearson T.A."/>
            <person name="Schmutz J."/>
            <person name="Shapiro H."/>
            <person name="Siaut M."/>
            <person name="Stanley M."/>
            <person name="Sussman M.R."/>
            <person name="Taylor A.R."/>
            <person name="Vardi A."/>
            <person name="von Dassow P."/>
            <person name="Vyverman W."/>
            <person name="Willis A."/>
            <person name="Wyrwicz L.S."/>
            <person name="Rokhsar D.S."/>
            <person name="Weissenbach J."/>
            <person name="Armbrust E.V."/>
            <person name="Green B.R."/>
            <person name="Van de Peer Y."/>
            <person name="Grigoriev I.V."/>
        </authorList>
    </citation>
    <scope>NUCLEOTIDE SEQUENCE [LARGE SCALE GENOMIC DNA]</scope>
    <source>
        <strain evidence="3 4">CCMP1335</strain>
    </source>
</reference>
<dbReference type="FunFam" id="1.10.287.110:FF:000258">
    <property type="entry name" value="Predicted protein"/>
    <property type="match status" value="1"/>
</dbReference>
<dbReference type="eggNOG" id="ENOG502QZ18">
    <property type="taxonomic scope" value="Eukaryota"/>
</dbReference>
<dbReference type="CDD" id="cd06257">
    <property type="entry name" value="DnaJ"/>
    <property type="match status" value="1"/>
</dbReference>
<dbReference type="RefSeq" id="XP_002297445.1">
    <property type="nucleotide sequence ID" value="XM_002297409.1"/>
</dbReference>
<dbReference type="GeneID" id="7446012"/>
<dbReference type="PRINTS" id="PR00625">
    <property type="entry name" value="JDOMAIN"/>
</dbReference>
<evidence type="ECO:0000256" key="1">
    <source>
        <dbReference type="ARBA" id="ARBA00023186"/>
    </source>
</evidence>
<evidence type="ECO:0000259" key="2">
    <source>
        <dbReference type="PROSITE" id="PS50076"/>
    </source>
</evidence>
<dbReference type="InterPro" id="IPR036869">
    <property type="entry name" value="J_dom_sf"/>
</dbReference>
<dbReference type="KEGG" id="tps:THAPSDRAFT_bd1857"/>
<dbReference type="PROSITE" id="PS50076">
    <property type="entry name" value="DNAJ_2"/>
    <property type="match status" value="1"/>
</dbReference>
<dbReference type="InParanoid" id="B8LEH1"/>
<protein>
    <recommendedName>
        <fullName evidence="2">J domain-containing protein</fullName>
    </recommendedName>
</protein>
<reference evidence="3 4" key="1">
    <citation type="journal article" date="2004" name="Science">
        <title>The genome of the diatom Thalassiosira pseudonana: ecology, evolution, and metabolism.</title>
        <authorList>
            <person name="Armbrust E.V."/>
            <person name="Berges J.A."/>
            <person name="Bowler C."/>
            <person name="Green B.R."/>
            <person name="Martinez D."/>
            <person name="Putnam N.H."/>
            <person name="Zhou S."/>
            <person name="Allen A.E."/>
            <person name="Apt K.E."/>
            <person name="Bechner M."/>
            <person name="Brzezinski M.A."/>
            <person name="Chaal B.K."/>
            <person name="Chiovitti A."/>
            <person name="Davis A.K."/>
            <person name="Demarest M.S."/>
            <person name="Detter J.C."/>
            <person name="Glavina T."/>
            <person name="Goodstein D."/>
            <person name="Hadi M.Z."/>
            <person name="Hellsten U."/>
            <person name="Hildebrand M."/>
            <person name="Jenkins B.D."/>
            <person name="Jurka J."/>
            <person name="Kapitonov V.V."/>
            <person name="Kroger N."/>
            <person name="Lau W.W."/>
            <person name="Lane T.W."/>
            <person name="Larimer F.W."/>
            <person name="Lippmeier J.C."/>
            <person name="Lucas S."/>
            <person name="Medina M."/>
            <person name="Montsant A."/>
            <person name="Obornik M."/>
            <person name="Parker M.S."/>
            <person name="Palenik B."/>
            <person name="Pazour G.J."/>
            <person name="Richardson P.M."/>
            <person name="Rynearson T.A."/>
            <person name="Saito M.A."/>
            <person name="Schwartz D.C."/>
            <person name="Thamatrakoln K."/>
            <person name="Valentin K."/>
            <person name="Vardi A."/>
            <person name="Wilkerson F.P."/>
            <person name="Rokhsar D.S."/>
        </authorList>
    </citation>
    <scope>NUCLEOTIDE SEQUENCE [LARGE SCALE GENOMIC DNA]</scope>
    <source>
        <strain evidence="3 4">CCMP1335</strain>
    </source>
</reference>
<proteinExistence type="predicted"/>
<dbReference type="PaxDb" id="35128-Thapsdraft1857"/>
<gene>
    <name evidence="3" type="ORF">THAPSDRAFT_bd1857</name>
</gene>
<evidence type="ECO:0000313" key="3">
    <source>
        <dbReference type="EMBL" id="EED86262.1"/>
    </source>
</evidence>
<dbReference type="PANTHER" id="PTHR43096">
    <property type="entry name" value="DNAJ HOMOLOG 1, MITOCHONDRIAL-RELATED"/>
    <property type="match status" value="1"/>
</dbReference>
<dbReference type="STRING" id="35128.B8LEH1"/>
<dbReference type="SMART" id="SM00271">
    <property type="entry name" value="DnaJ"/>
    <property type="match status" value="1"/>
</dbReference>
<dbReference type="Gene3D" id="1.10.287.110">
    <property type="entry name" value="DnaJ domain"/>
    <property type="match status" value="1"/>
</dbReference>
<dbReference type="PANTHER" id="PTHR43096:SF52">
    <property type="entry name" value="DNAJ HOMOLOG 1, MITOCHONDRIAL-RELATED"/>
    <property type="match status" value="1"/>
</dbReference>
<dbReference type="InterPro" id="IPR001623">
    <property type="entry name" value="DnaJ_domain"/>
</dbReference>
<dbReference type="Proteomes" id="UP000001449">
    <property type="component" value="Unassembled WGS sequence"/>
</dbReference>
<dbReference type="Pfam" id="PF00226">
    <property type="entry name" value="DnaJ"/>
    <property type="match status" value="1"/>
</dbReference>
<sequence length="191" mass="21140">MNYYCRQHIVPFLLLSIINASSSFQTTTLLRRRQPTQTQLLLAAKAKPDISRFLTDFKTAQGTLVDPYKILKLPRDASSGDIKRSYRNLSRKWHPDAVARKEILPGKCVNLEEVREEWEKVKLSYEILSDRKLRLKYDRNSAVADPGAAVGRAVGGAAMNVIGWGFGSVMKVVAGGGKAEESSGGGEKRSS</sequence>
<evidence type="ECO:0000313" key="4">
    <source>
        <dbReference type="Proteomes" id="UP000001449"/>
    </source>
</evidence>
<dbReference type="HOGENOM" id="CLU_1424150_0_0_1"/>
<accession>B8LEH1</accession>
<dbReference type="EMBL" id="DS999441">
    <property type="protein sequence ID" value="EED86262.1"/>
    <property type="molecule type" value="Genomic_DNA"/>
</dbReference>
<name>B8LEH1_THAPS</name>